<reference evidence="2 3" key="1">
    <citation type="submission" date="2020-10" db="EMBL/GenBank/DDBJ databases">
        <title>Complete genome sequence of Paludibaculum fermentans P105T, a facultatively anaerobic acidobacterium capable of dissimilatory Fe(III) reduction.</title>
        <authorList>
            <person name="Dedysh S.N."/>
            <person name="Beletsky A.V."/>
            <person name="Kulichevskaya I.S."/>
            <person name="Mardanov A.V."/>
            <person name="Ravin N.V."/>
        </authorList>
    </citation>
    <scope>NUCLEOTIDE SEQUENCE [LARGE SCALE GENOMIC DNA]</scope>
    <source>
        <strain evidence="2 3">P105</strain>
    </source>
</reference>
<gene>
    <name evidence="2" type="ORF">IRI77_24010</name>
</gene>
<dbReference type="AlphaFoldDB" id="A0A7S7SHF7"/>
<dbReference type="KEGG" id="pfer:IRI77_24010"/>
<evidence type="ECO:0000256" key="1">
    <source>
        <dbReference type="SAM" id="SignalP"/>
    </source>
</evidence>
<proteinExistence type="predicted"/>
<dbReference type="RefSeq" id="WP_194447537.1">
    <property type="nucleotide sequence ID" value="NZ_CP063849.1"/>
</dbReference>
<protein>
    <submittedName>
        <fullName evidence="2">Uncharacterized protein</fullName>
    </submittedName>
</protein>
<feature type="signal peptide" evidence="1">
    <location>
        <begin position="1"/>
        <end position="23"/>
    </location>
</feature>
<dbReference type="EMBL" id="CP063849">
    <property type="protein sequence ID" value="QOY85867.1"/>
    <property type="molecule type" value="Genomic_DNA"/>
</dbReference>
<organism evidence="2 3">
    <name type="scientific">Paludibaculum fermentans</name>
    <dbReference type="NCBI Taxonomy" id="1473598"/>
    <lineage>
        <taxon>Bacteria</taxon>
        <taxon>Pseudomonadati</taxon>
        <taxon>Acidobacteriota</taxon>
        <taxon>Terriglobia</taxon>
        <taxon>Bryobacterales</taxon>
        <taxon>Bryobacteraceae</taxon>
        <taxon>Paludibaculum</taxon>
    </lineage>
</organism>
<evidence type="ECO:0000313" key="2">
    <source>
        <dbReference type="EMBL" id="QOY85867.1"/>
    </source>
</evidence>
<feature type="chain" id="PRO_5032859455" evidence="1">
    <location>
        <begin position="24"/>
        <end position="937"/>
    </location>
</feature>
<dbReference type="Proteomes" id="UP000593892">
    <property type="component" value="Chromosome"/>
</dbReference>
<keyword evidence="3" id="KW-1185">Reference proteome</keyword>
<keyword evidence="1" id="KW-0732">Signal</keyword>
<evidence type="ECO:0000313" key="3">
    <source>
        <dbReference type="Proteomes" id="UP000593892"/>
    </source>
</evidence>
<sequence>MKSISWASSGISAFLALTSLGWAASPPPQQARKSPLLVVTSPKRNATLDGVTVRVSAQISPRATESTFGATLNGKDITARFVRSCSGNPITCTESAALSKVDGLQEGRNVVRMRVREWGGEYSNVRAAFTWSLLGDPTASPTVSSAQPDFNFTTLTPGGHQGGSQPWFQISSNAFSAGSPRTFPSNPISCTNSVYLLVEVDRRTLKEVKTTCLASPQVSSALAAIPSTSFAVFGSLAYINADWSNLYPQAIGGSDYRKIGDQEAPWTYMMLGMGKSGWGLGVESYNTGYELDPAQQAQVNGVLTMNAHGLYDFHPTNNAITHVDAVNKTIQIDGVTYTPPAAAANLKAGFWVLPISRRTLTPVQEPEWDNSQCPKFCGAVYDADNFEKLTSMTVYVSNISWRDLIYVVAWGKQPGLNSIALVTDQQPYTMLNQMGIPSYSLTSMTDPGSVLAGLVTPDPAVGARLPNRQALVSSTPSTSGQLGQISAVLMRDMYDLYRPVNGVQNNLSADGDQGPAFIDLSFLKTLWQPSTPWPMMDTPGRVNAYQYLSYKIFHNLWAADQQPTSATTDIRGIYGEPSINGVFGGVDPTDLTKYPYPSGGTFTNPDNGAIYSFSQQDMTDVAQQLQAEFAAMDRVVRLYGSERPGLRDALLDTVIPHMTNELSLALESGGNGQTQLSFRMNDVMNWGASMANVTGILASDTNQDSLYGILSGFIHAMSSSGLLDPRNDGIPDYTVFANAAAVPANFATYLQHQDETYDAVFSTLVQDWPKLNTMSLNVAFEDSQVDKVDQVMQLGAKRYFTSALLTGTYQLDSYYGRGETLPSQVGAWGPLDISHPVRKCEALYDDSLNVWGVFPALSSATTGGNDTFFLTGEITNNYDTTMKEKMPPALYGQILFLPDAATGIPGLPKDVWFALGPVGLRNQGDLPRYSSSGNCTR</sequence>
<accession>A0A7S7SHF7</accession>
<name>A0A7S7SHF7_PALFE</name>